<feature type="compositionally biased region" description="Gly residues" evidence="11">
    <location>
        <begin position="1"/>
        <end position="15"/>
    </location>
</feature>
<keyword evidence="7 12" id="KW-1133">Transmembrane helix</keyword>
<keyword evidence="10" id="KW-0653">Protein transport</keyword>
<evidence type="ECO:0000256" key="12">
    <source>
        <dbReference type="SAM" id="Phobius"/>
    </source>
</evidence>
<dbReference type="InterPro" id="IPR014168">
    <property type="entry name" value="Tol-Pal_TolR"/>
</dbReference>
<evidence type="ECO:0000256" key="2">
    <source>
        <dbReference type="ARBA" id="ARBA00005811"/>
    </source>
</evidence>
<keyword evidence="3" id="KW-1003">Cell membrane</keyword>
<keyword evidence="14" id="KW-1185">Reference proteome</keyword>
<dbReference type="GO" id="GO:0005886">
    <property type="term" value="C:plasma membrane"/>
    <property type="evidence" value="ECO:0007669"/>
    <property type="project" value="UniProtKB-SubCell"/>
</dbReference>
<comment type="similarity">
    <text evidence="2 10">Belongs to the ExbD/TolR family.</text>
</comment>
<evidence type="ECO:0000256" key="9">
    <source>
        <dbReference type="ARBA" id="ARBA00023306"/>
    </source>
</evidence>
<dbReference type="PANTHER" id="PTHR30558:SF7">
    <property type="entry name" value="TOL-PAL SYSTEM PROTEIN TOLR"/>
    <property type="match status" value="1"/>
</dbReference>
<dbReference type="PANTHER" id="PTHR30558">
    <property type="entry name" value="EXBD MEMBRANE COMPONENT OF PMF-DRIVEN MACROMOLECULE IMPORT SYSTEM"/>
    <property type="match status" value="1"/>
</dbReference>
<organism evidence="13 14">
    <name type="scientific">Phreatobacter cathodiphilus</name>
    <dbReference type="NCBI Taxonomy" id="1868589"/>
    <lineage>
        <taxon>Bacteria</taxon>
        <taxon>Pseudomonadati</taxon>
        <taxon>Pseudomonadota</taxon>
        <taxon>Alphaproteobacteria</taxon>
        <taxon>Hyphomicrobiales</taxon>
        <taxon>Phreatobacteraceae</taxon>
        <taxon>Phreatobacter</taxon>
    </lineage>
</organism>
<dbReference type="RefSeq" id="WP_106748936.1">
    <property type="nucleotide sequence ID" value="NZ_CP027668.1"/>
</dbReference>
<keyword evidence="8 12" id="KW-0472">Membrane</keyword>
<evidence type="ECO:0000256" key="4">
    <source>
        <dbReference type="ARBA" id="ARBA00022519"/>
    </source>
</evidence>
<dbReference type="EMBL" id="CP027668">
    <property type="protein sequence ID" value="AVO45595.1"/>
    <property type="molecule type" value="Genomic_DNA"/>
</dbReference>
<protein>
    <submittedName>
        <fullName evidence="13">Protein TolR</fullName>
    </submittedName>
</protein>
<evidence type="ECO:0000256" key="10">
    <source>
        <dbReference type="RuleBase" id="RU003879"/>
    </source>
</evidence>
<evidence type="ECO:0000313" key="14">
    <source>
        <dbReference type="Proteomes" id="UP000237889"/>
    </source>
</evidence>
<keyword evidence="4" id="KW-0997">Cell inner membrane</keyword>
<evidence type="ECO:0000256" key="1">
    <source>
        <dbReference type="ARBA" id="ARBA00004162"/>
    </source>
</evidence>
<dbReference type="OrthoDB" id="9798629at2"/>
<dbReference type="Pfam" id="PF02472">
    <property type="entry name" value="ExbD"/>
    <property type="match status" value="1"/>
</dbReference>
<evidence type="ECO:0000256" key="6">
    <source>
        <dbReference type="ARBA" id="ARBA00022692"/>
    </source>
</evidence>
<evidence type="ECO:0000256" key="7">
    <source>
        <dbReference type="ARBA" id="ARBA00022989"/>
    </source>
</evidence>
<feature type="transmembrane region" description="Helical" evidence="12">
    <location>
        <begin position="29"/>
        <end position="52"/>
    </location>
</feature>
<sequence length="151" mass="16070">MGAQLAGGGGGGGRGGGRRRRRSHVMNEINITPFVDVMLVLLVIFMIAAPLMTVSVPIDLPQASARAIQQDKPPITVSVRQNGEIFVGDDKVESAALVERVRTRAQNGAEERIFVRGDAAANYQAIMDVLSQLKGGGFTKVALVATERATR</sequence>
<name>A0A2S0NBS8_9HYPH</name>
<reference evidence="13 14" key="1">
    <citation type="submission" date="2018-03" db="EMBL/GenBank/DDBJ databases">
        <title>Genome sequencing of Phreatobacter sp.</title>
        <authorList>
            <person name="Kim S.-J."/>
            <person name="Heo J."/>
            <person name="Kwon S.-W."/>
        </authorList>
    </citation>
    <scope>NUCLEOTIDE SEQUENCE [LARGE SCALE GENOMIC DNA]</scope>
    <source>
        <strain evidence="13 14">S-12</strain>
    </source>
</reference>
<evidence type="ECO:0000256" key="11">
    <source>
        <dbReference type="SAM" id="MobiDB-lite"/>
    </source>
</evidence>
<proteinExistence type="inferred from homology"/>
<gene>
    <name evidence="13" type="primary">tolR</name>
    <name evidence="13" type="ORF">C6569_11260</name>
</gene>
<comment type="subcellular location">
    <subcellularLocation>
        <location evidence="1">Cell membrane</location>
        <topology evidence="1">Single-pass membrane protein</topology>
    </subcellularLocation>
    <subcellularLocation>
        <location evidence="10">Cell membrane</location>
        <topology evidence="10">Single-pass type II membrane protein</topology>
    </subcellularLocation>
</comment>
<dbReference type="Gene3D" id="3.30.420.270">
    <property type="match status" value="1"/>
</dbReference>
<dbReference type="Proteomes" id="UP000237889">
    <property type="component" value="Chromosome"/>
</dbReference>
<dbReference type="InterPro" id="IPR003400">
    <property type="entry name" value="ExbD"/>
</dbReference>
<evidence type="ECO:0000256" key="8">
    <source>
        <dbReference type="ARBA" id="ARBA00023136"/>
    </source>
</evidence>
<accession>A0A2S0NBS8</accession>
<evidence type="ECO:0000256" key="3">
    <source>
        <dbReference type="ARBA" id="ARBA00022475"/>
    </source>
</evidence>
<dbReference type="GO" id="GO:0051301">
    <property type="term" value="P:cell division"/>
    <property type="evidence" value="ECO:0007669"/>
    <property type="project" value="UniProtKB-KW"/>
</dbReference>
<dbReference type="GO" id="GO:0015031">
    <property type="term" value="P:protein transport"/>
    <property type="evidence" value="ECO:0007669"/>
    <property type="project" value="UniProtKB-KW"/>
</dbReference>
<evidence type="ECO:0000313" key="13">
    <source>
        <dbReference type="EMBL" id="AVO45595.1"/>
    </source>
</evidence>
<keyword evidence="10" id="KW-0813">Transport</keyword>
<feature type="region of interest" description="Disordered" evidence="11">
    <location>
        <begin position="1"/>
        <end position="21"/>
    </location>
</feature>
<evidence type="ECO:0000256" key="5">
    <source>
        <dbReference type="ARBA" id="ARBA00022618"/>
    </source>
</evidence>
<keyword evidence="9" id="KW-0131">Cell cycle</keyword>
<dbReference type="AlphaFoldDB" id="A0A2S0NBS8"/>
<dbReference type="GO" id="GO:0022857">
    <property type="term" value="F:transmembrane transporter activity"/>
    <property type="evidence" value="ECO:0007669"/>
    <property type="project" value="InterPro"/>
</dbReference>
<keyword evidence="5" id="KW-0132">Cell division</keyword>
<dbReference type="KEGG" id="phr:C6569_11260"/>
<keyword evidence="6 10" id="KW-0812">Transmembrane</keyword>
<dbReference type="NCBIfam" id="TIGR02801">
    <property type="entry name" value="tolR"/>
    <property type="match status" value="1"/>
</dbReference>